<accession>A0A7M2X3N2</accession>
<dbReference type="SUPFAM" id="SSF82784">
    <property type="entry name" value="OsmC-like"/>
    <property type="match status" value="1"/>
</dbReference>
<dbReference type="KEGG" id="hbs:IPV69_12085"/>
<dbReference type="GO" id="GO:0006979">
    <property type="term" value="P:response to oxidative stress"/>
    <property type="evidence" value="ECO:0007669"/>
    <property type="project" value="InterPro"/>
</dbReference>
<dbReference type="Pfam" id="PF02566">
    <property type="entry name" value="OsmC"/>
    <property type="match status" value="1"/>
</dbReference>
<dbReference type="InterPro" id="IPR019904">
    <property type="entry name" value="Peroxiredoxin_OsmC"/>
</dbReference>
<evidence type="ECO:0000313" key="2">
    <source>
        <dbReference type="Proteomes" id="UP000593765"/>
    </source>
</evidence>
<gene>
    <name evidence="1" type="ORF">IPV69_12085</name>
</gene>
<dbReference type="AlphaFoldDB" id="A0A7M2X3N2"/>
<dbReference type="PANTHER" id="PTHR42830">
    <property type="entry name" value="OSMOTICALLY INDUCIBLE FAMILY PROTEIN"/>
    <property type="match status" value="1"/>
</dbReference>
<dbReference type="InterPro" id="IPR015946">
    <property type="entry name" value="KH_dom-like_a/b"/>
</dbReference>
<protein>
    <submittedName>
        <fullName evidence="1">OsmC family protein</fullName>
    </submittedName>
</protein>
<sequence>MPTRTADAVWNGGLVEGTGTLKTGSGALNLPYTWKARAEDGAGTNPEELIAAAHAGCYSMAFSHILGGAGFKSKTIQTTAKVAFEKQGDGFAITKIDLVTTAEIPGIDDATFQKLATMAKEGCPVSKALSATPISLSATLKK</sequence>
<dbReference type="InterPro" id="IPR036102">
    <property type="entry name" value="OsmC/Ohrsf"/>
</dbReference>
<dbReference type="NCBIfam" id="TIGR03562">
    <property type="entry name" value="osmo_induc_OsmC"/>
    <property type="match status" value="1"/>
</dbReference>
<evidence type="ECO:0000313" key="1">
    <source>
        <dbReference type="EMBL" id="QOV92042.1"/>
    </source>
</evidence>
<organism evidence="1 2">
    <name type="scientific">Humisphaera borealis</name>
    <dbReference type="NCBI Taxonomy" id="2807512"/>
    <lineage>
        <taxon>Bacteria</taxon>
        <taxon>Pseudomonadati</taxon>
        <taxon>Planctomycetota</taxon>
        <taxon>Phycisphaerae</taxon>
        <taxon>Tepidisphaerales</taxon>
        <taxon>Tepidisphaeraceae</taxon>
        <taxon>Humisphaera</taxon>
    </lineage>
</organism>
<dbReference type="PANTHER" id="PTHR42830:SF1">
    <property type="entry name" value="OSMOTICALLY INDUCIBLE FAMILY PROTEIN"/>
    <property type="match status" value="1"/>
</dbReference>
<keyword evidence="2" id="KW-1185">Reference proteome</keyword>
<name>A0A7M2X3N2_9BACT</name>
<dbReference type="InterPro" id="IPR052707">
    <property type="entry name" value="OsmC_Ohr_Peroxiredoxin"/>
</dbReference>
<dbReference type="GO" id="GO:0004601">
    <property type="term" value="F:peroxidase activity"/>
    <property type="evidence" value="ECO:0007669"/>
    <property type="project" value="InterPro"/>
</dbReference>
<proteinExistence type="predicted"/>
<reference evidence="1 2" key="1">
    <citation type="submission" date="2020-10" db="EMBL/GenBank/DDBJ databases">
        <title>Wide distribution of Phycisphaera-like planctomycetes from WD2101 soil group in peatlands and genome analysis of the first cultivated representative.</title>
        <authorList>
            <person name="Dedysh S.N."/>
            <person name="Beletsky A.V."/>
            <person name="Ivanova A."/>
            <person name="Kulichevskaya I.S."/>
            <person name="Suzina N.E."/>
            <person name="Philippov D.A."/>
            <person name="Rakitin A.L."/>
            <person name="Mardanov A.V."/>
            <person name="Ravin N.V."/>
        </authorList>
    </citation>
    <scope>NUCLEOTIDE SEQUENCE [LARGE SCALE GENOMIC DNA]</scope>
    <source>
        <strain evidence="1 2">M1803</strain>
    </source>
</reference>
<dbReference type="EMBL" id="CP063458">
    <property type="protein sequence ID" value="QOV92042.1"/>
    <property type="molecule type" value="Genomic_DNA"/>
</dbReference>
<dbReference type="RefSeq" id="WP_206295369.1">
    <property type="nucleotide sequence ID" value="NZ_CP063458.1"/>
</dbReference>
<dbReference type="Gene3D" id="3.30.300.20">
    <property type="match status" value="1"/>
</dbReference>
<dbReference type="Proteomes" id="UP000593765">
    <property type="component" value="Chromosome"/>
</dbReference>
<dbReference type="InterPro" id="IPR003718">
    <property type="entry name" value="OsmC/Ohr_fam"/>
</dbReference>